<evidence type="ECO:0000256" key="3">
    <source>
        <dbReference type="ARBA" id="ARBA00023002"/>
    </source>
</evidence>
<evidence type="ECO:0000256" key="1">
    <source>
        <dbReference type="ARBA" id="ARBA00022485"/>
    </source>
</evidence>
<evidence type="ECO:0000256" key="4">
    <source>
        <dbReference type="ARBA" id="ARBA00023004"/>
    </source>
</evidence>
<dbReference type="PRINTS" id="PR00411">
    <property type="entry name" value="PNDRDTASEI"/>
</dbReference>
<dbReference type="SUPFAM" id="SSF51905">
    <property type="entry name" value="FAD/NAD(P)-binding domain"/>
    <property type="match status" value="1"/>
</dbReference>
<evidence type="ECO:0000256" key="2">
    <source>
        <dbReference type="ARBA" id="ARBA00022723"/>
    </source>
</evidence>
<accession>A0ABU8WWK0</accession>
<keyword evidence="3" id="KW-0560">Oxidoreductase</keyword>
<organism evidence="7 8">
    <name type="scientific">Variovorax rhizosphaerae</name>
    <dbReference type="NCBI Taxonomy" id="1836200"/>
    <lineage>
        <taxon>Bacteria</taxon>
        <taxon>Pseudomonadati</taxon>
        <taxon>Pseudomonadota</taxon>
        <taxon>Betaproteobacteria</taxon>
        <taxon>Burkholderiales</taxon>
        <taxon>Comamonadaceae</taxon>
        <taxon>Variovorax</taxon>
    </lineage>
</organism>
<evidence type="ECO:0000256" key="5">
    <source>
        <dbReference type="ARBA" id="ARBA00023014"/>
    </source>
</evidence>
<keyword evidence="5" id="KW-0411">Iron-sulfur</keyword>
<dbReference type="PANTHER" id="PTHR43498">
    <property type="entry name" value="FERREDOXIN:COB-COM HETERODISULFIDE REDUCTASE SUBUNIT A"/>
    <property type="match status" value="1"/>
</dbReference>
<keyword evidence="8" id="KW-1185">Reference proteome</keyword>
<keyword evidence="4" id="KW-0408">Iron</keyword>
<gene>
    <name evidence="7" type="ORF">WKW82_31190</name>
</gene>
<keyword evidence="1" id="KW-0004">4Fe-4S</keyword>
<dbReference type="Pfam" id="PF12831">
    <property type="entry name" value="FAD_oxidored"/>
    <property type="match status" value="2"/>
</dbReference>
<proteinExistence type="predicted"/>
<evidence type="ECO:0000256" key="6">
    <source>
        <dbReference type="SAM" id="MobiDB-lite"/>
    </source>
</evidence>
<keyword evidence="2" id="KW-0479">Metal-binding</keyword>
<name>A0ABU8WWK0_9BURK</name>
<feature type="region of interest" description="Disordered" evidence="6">
    <location>
        <begin position="431"/>
        <end position="453"/>
    </location>
</feature>
<reference evidence="7 8" key="1">
    <citation type="submission" date="2024-03" db="EMBL/GenBank/DDBJ databases">
        <title>Novel species of the genus Variovorax.</title>
        <authorList>
            <person name="Liu Q."/>
            <person name="Xin Y.-H."/>
        </authorList>
    </citation>
    <scope>NUCLEOTIDE SEQUENCE [LARGE SCALE GENOMIC DNA]</scope>
    <source>
        <strain evidence="7 8">KACC 18900</strain>
    </source>
</reference>
<dbReference type="EMBL" id="JBBKZT010000019">
    <property type="protein sequence ID" value="MEJ8851138.1"/>
    <property type="molecule type" value="Genomic_DNA"/>
</dbReference>
<sequence length="461" mass="50577">MSKLNDWLREEARDVRIAAKSDVVVVGGGPAGLSAAFAAARNGARVSLLERYNHLGGLASGGMVLVLDDMWDSHQQEISVRGVCLEMIERMGSLGLAHFPRQHEWGNDPDTVARWRRWGTFDFHSREKPICFAAAFDPDAWKRVSLDMVHKHDIDLRLHSWFSRTLVEDGKVKGVVCDTKNGREAILGDVVIDATGDLDVAASASAPHAGGNYIVTTVFRLGGVDTDEAERFETEEPAAFDALDREIKRVLGGSWAYWWLKTPLPGVVWCNCPHMPGLDGTRVEDLTRAEVEGRKAIHRTVDFIRSRLPGFSKCYVIDVAPQTGVRQTRLLEGEYVMSKDDVVQRTRFADSVARGRDYYYPYRALLPRNIDNLLVAGRHYSATSAAQKISREIPPCMAMGEAAGTAAALAIDAGVTVRHVDVGAVQRTLRAQGADPGDREGRNPDVPAIAAAPDLRLAEAA</sequence>
<dbReference type="Gene3D" id="3.50.50.60">
    <property type="entry name" value="FAD/NAD(P)-binding domain"/>
    <property type="match status" value="1"/>
</dbReference>
<dbReference type="InterPro" id="IPR036188">
    <property type="entry name" value="FAD/NAD-bd_sf"/>
</dbReference>
<comment type="caution">
    <text evidence="7">The sequence shown here is derived from an EMBL/GenBank/DDBJ whole genome shotgun (WGS) entry which is preliminary data.</text>
</comment>
<evidence type="ECO:0000313" key="8">
    <source>
        <dbReference type="Proteomes" id="UP001385892"/>
    </source>
</evidence>
<evidence type="ECO:0000313" key="7">
    <source>
        <dbReference type="EMBL" id="MEJ8851138.1"/>
    </source>
</evidence>
<dbReference type="Proteomes" id="UP001385892">
    <property type="component" value="Unassembled WGS sequence"/>
</dbReference>
<dbReference type="InterPro" id="IPR039650">
    <property type="entry name" value="HdrA-like"/>
</dbReference>
<dbReference type="PANTHER" id="PTHR43498:SF1">
    <property type="entry name" value="COB--COM HETERODISULFIDE REDUCTASE IRON-SULFUR SUBUNIT A"/>
    <property type="match status" value="1"/>
</dbReference>
<dbReference type="RefSeq" id="WP_340346661.1">
    <property type="nucleotide sequence ID" value="NZ_JBBKZT010000019.1"/>
</dbReference>
<protein>
    <submittedName>
        <fullName evidence="7">FAD-dependent oxidoreductase</fullName>
    </submittedName>
</protein>